<evidence type="ECO:0000313" key="4">
    <source>
        <dbReference type="Proteomes" id="UP000004691"/>
    </source>
</evidence>
<organism evidence="3 4">
    <name type="scientific">Saccharomonospora xinjiangensis XJ-54</name>
    <dbReference type="NCBI Taxonomy" id="882086"/>
    <lineage>
        <taxon>Bacteria</taxon>
        <taxon>Bacillati</taxon>
        <taxon>Actinomycetota</taxon>
        <taxon>Actinomycetes</taxon>
        <taxon>Pseudonocardiales</taxon>
        <taxon>Pseudonocardiaceae</taxon>
        <taxon>Saccharomonospora</taxon>
    </lineage>
</organism>
<dbReference type="AlphaFoldDB" id="I0V7G9"/>
<evidence type="ECO:0000259" key="2">
    <source>
        <dbReference type="Pfam" id="PF21320"/>
    </source>
</evidence>
<sequence length="374" mass="40114">MSTNPTTSPTRIESEANVDAERLEELVHQVVGDVGAAMTVPLALIGDRLGLFTELAKGGSMNAEQLAERTGLVERYVREWLLAMATAGYVTYDTGSDGSPDPALARYRMSPEQAEAFTDPDSPAYVAGAFQNLTAATRIIDRLTEAFRTGQGVGWHEHHEDLFLGTERFFRPSYLANLTSTWIPALPGIEDKLRTGARVADVGCGLGASTIIMATEYPKSTFVGIDYHAPSIVLAQHRAADAGVTDRVTFRTAGAADLDGTFDLITFFDCLHDMPDPLAALRAARSALAEDGAVMLVEPMSWDSVEETLNPLGRLLAGASVWICLPSGLSDEPAYGLGNQAGPARTCALGREAGFGIAREAVATDFNRVYELRL</sequence>
<dbReference type="PANTHER" id="PTHR45128:SF2">
    <property type="entry name" value="METHYLTRANSFERASE DOMAIN-CONTAINING PROTEIN"/>
    <property type="match status" value="1"/>
</dbReference>
<keyword evidence="3" id="KW-0489">Methyltransferase</keyword>
<dbReference type="EMBL" id="JH636049">
    <property type="protein sequence ID" value="EID56072.1"/>
    <property type="molecule type" value="Genomic_DNA"/>
</dbReference>
<evidence type="ECO:0000313" key="3">
    <source>
        <dbReference type="EMBL" id="EID56072.1"/>
    </source>
</evidence>
<dbReference type="InterPro" id="IPR048711">
    <property type="entry name" value="WHD_Rv2258c"/>
</dbReference>
<feature type="domain" description="Methyltransferase" evidence="1">
    <location>
        <begin position="195"/>
        <end position="300"/>
    </location>
</feature>
<keyword evidence="3" id="KW-0808">Transferase</keyword>
<accession>I0V7G9</accession>
<dbReference type="Proteomes" id="UP000004691">
    <property type="component" value="Unassembled WGS sequence"/>
</dbReference>
<dbReference type="Gene3D" id="1.10.10.10">
    <property type="entry name" value="Winged helix-like DNA-binding domain superfamily/Winged helix DNA-binding domain"/>
    <property type="match status" value="1"/>
</dbReference>
<dbReference type="RefSeq" id="WP_006240296.1">
    <property type="nucleotide sequence ID" value="NZ_JH636049.1"/>
</dbReference>
<dbReference type="InterPro" id="IPR029063">
    <property type="entry name" value="SAM-dependent_MTases_sf"/>
</dbReference>
<dbReference type="Pfam" id="PF21320">
    <property type="entry name" value="WHD_Rv2258c"/>
    <property type="match status" value="1"/>
</dbReference>
<dbReference type="eggNOG" id="COG0500">
    <property type="taxonomic scope" value="Bacteria"/>
</dbReference>
<dbReference type="STRING" id="882086.SacxiDRAFT_3881"/>
<dbReference type="OrthoDB" id="9801363at2"/>
<dbReference type="InterPro" id="IPR025714">
    <property type="entry name" value="Methyltranfer_dom"/>
</dbReference>
<dbReference type="InterPro" id="IPR036388">
    <property type="entry name" value="WH-like_DNA-bd_sf"/>
</dbReference>
<dbReference type="PANTHER" id="PTHR45128">
    <property type="entry name" value="METHYLTRANSFERASE TYPE 11"/>
    <property type="match status" value="1"/>
</dbReference>
<dbReference type="HOGENOM" id="CLU_063529_0_0_11"/>
<dbReference type="SUPFAM" id="SSF46785">
    <property type="entry name" value="Winged helix' DNA-binding domain"/>
    <property type="match status" value="1"/>
</dbReference>
<protein>
    <submittedName>
        <fullName evidence="3">Methylase involved in ubiquinone/menaquinone biosynthesis</fullName>
    </submittedName>
</protein>
<dbReference type="GO" id="GO:0008168">
    <property type="term" value="F:methyltransferase activity"/>
    <property type="evidence" value="ECO:0007669"/>
    <property type="project" value="UniProtKB-KW"/>
</dbReference>
<proteinExistence type="predicted"/>
<gene>
    <name evidence="3" type="ORF">SacxiDRAFT_3881</name>
</gene>
<dbReference type="Pfam" id="PF13847">
    <property type="entry name" value="Methyltransf_31"/>
    <property type="match status" value="1"/>
</dbReference>
<dbReference type="InterPro" id="IPR036390">
    <property type="entry name" value="WH_DNA-bd_sf"/>
</dbReference>
<name>I0V7G9_9PSEU</name>
<evidence type="ECO:0000259" key="1">
    <source>
        <dbReference type="Pfam" id="PF13847"/>
    </source>
</evidence>
<dbReference type="CDD" id="cd02440">
    <property type="entry name" value="AdoMet_MTases"/>
    <property type="match status" value="1"/>
</dbReference>
<keyword evidence="3" id="KW-0830">Ubiquinone</keyword>
<dbReference type="InterPro" id="IPR053173">
    <property type="entry name" value="SAM-binding_MTase"/>
</dbReference>
<keyword evidence="4" id="KW-1185">Reference proteome</keyword>
<reference evidence="3 4" key="1">
    <citation type="submission" date="2012-01" db="EMBL/GenBank/DDBJ databases">
        <title>Improved High-Quality Draft sequence of Saccharomonospora xinjiangensis XJ-54.</title>
        <authorList>
            <consortium name="US DOE Joint Genome Institute"/>
            <person name="Lucas S."/>
            <person name="Han J."/>
            <person name="Lapidus A."/>
            <person name="Cheng J.-F."/>
            <person name="Goodwin L."/>
            <person name="Pitluck S."/>
            <person name="Peters L."/>
            <person name="Mikhailova N."/>
            <person name="Teshima H."/>
            <person name="Detter J.C."/>
            <person name="Han C."/>
            <person name="Tapia R."/>
            <person name="Land M."/>
            <person name="Hauser L."/>
            <person name="Kyrpides N."/>
            <person name="Ivanova N."/>
            <person name="Pagani I."/>
            <person name="Brambilla E.-M."/>
            <person name="Klenk H.-P."/>
            <person name="Woyke T."/>
        </authorList>
    </citation>
    <scope>NUCLEOTIDE SEQUENCE [LARGE SCALE GENOMIC DNA]</scope>
    <source>
        <strain evidence="3 4">XJ-54</strain>
    </source>
</reference>
<dbReference type="GO" id="GO:0032259">
    <property type="term" value="P:methylation"/>
    <property type="evidence" value="ECO:0007669"/>
    <property type="project" value="UniProtKB-KW"/>
</dbReference>
<dbReference type="SUPFAM" id="SSF53335">
    <property type="entry name" value="S-adenosyl-L-methionine-dependent methyltransferases"/>
    <property type="match status" value="1"/>
</dbReference>
<feature type="domain" description="S-adenosylmethionine-dependent methyltransferase Rv2258c-like winged HTH" evidence="2">
    <location>
        <begin position="43"/>
        <end position="116"/>
    </location>
</feature>
<dbReference type="Gene3D" id="3.40.50.150">
    <property type="entry name" value="Vaccinia Virus protein VP39"/>
    <property type="match status" value="1"/>
</dbReference>